<feature type="transmembrane region" description="Helical" evidence="5">
    <location>
        <begin position="409"/>
        <end position="430"/>
    </location>
</feature>
<dbReference type="Proteomes" id="UP000179686">
    <property type="component" value="Unassembled WGS sequence"/>
</dbReference>
<comment type="subcellular location">
    <subcellularLocation>
        <location evidence="1">Membrane</location>
        <topology evidence="1">Multi-pass membrane protein</topology>
    </subcellularLocation>
</comment>
<evidence type="ECO:0000256" key="1">
    <source>
        <dbReference type="ARBA" id="ARBA00004141"/>
    </source>
</evidence>
<evidence type="ECO:0000256" key="2">
    <source>
        <dbReference type="ARBA" id="ARBA00022692"/>
    </source>
</evidence>
<feature type="transmembrane region" description="Helical" evidence="5">
    <location>
        <begin position="355"/>
        <end position="373"/>
    </location>
</feature>
<organism evidence="7 8">
    <name type="scientific">Candidatus Nomurabacteria bacterium RIFCSPHIGHO2_02_FULL_38_15</name>
    <dbReference type="NCBI Taxonomy" id="1801752"/>
    <lineage>
        <taxon>Bacteria</taxon>
        <taxon>Candidatus Nomuraibacteriota</taxon>
    </lineage>
</organism>
<accession>A0A1F6VQA6</accession>
<comment type="caution">
    <text evidence="7">The sequence shown here is derived from an EMBL/GenBank/DDBJ whole genome shotgun (WGS) entry which is preliminary data.</text>
</comment>
<feature type="transmembrane region" description="Helical" evidence="5">
    <location>
        <begin position="153"/>
        <end position="176"/>
    </location>
</feature>
<gene>
    <name evidence="7" type="ORF">A3J61_02320</name>
</gene>
<feature type="transmembrane region" description="Helical" evidence="5">
    <location>
        <begin position="322"/>
        <end position="343"/>
    </location>
</feature>
<keyword evidence="3 5" id="KW-1133">Transmembrane helix</keyword>
<protein>
    <recommendedName>
        <fullName evidence="6">O-antigen ligase-related domain-containing protein</fullName>
    </recommendedName>
</protein>
<feature type="transmembrane region" description="Helical" evidence="5">
    <location>
        <begin position="206"/>
        <end position="223"/>
    </location>
</feature>
<feature type="domain" description="O-antigen ligase-related" evidence="6">
    <location>
        <begin position="191"/>
        <end position="331"/>
    </location>
</feature>
<feature type="transmembrane region" description="Helical" evidence="5">
    <location>
        <begin position="37"/>
        <end position="57"/>
    </location>
</feature>
<evidence type="ECO:0000256" key="5">
    <source>
        <dbReference type="SAM" id="Phobius"/>
    </source>
</evidence>
<feature type="transmembrane region" description="Helical" evidence="5">
    <location>
        <begin position="379"/>
        <end position="397"/>
    </location>
</feature>
<dbReference type="InterPro" id="IPR007016">
    <property type="entry name" value="O-antigen_ligase-rel_domated"/>
</dbReference>
<proteinExistence type="predicted"/>
<dbReference type="PANTHER" id="PTHR37422">
    <property type="entry name" value="TEICHURONIC ACID BIOSYNTHESIS PROTEIN TUAE"/>
    <property type="match status" value="1"/>
</dbReference>
<reference evidence="7 8" key="1">
    <citation type="journal article" date="2016" name="Nat. Commun.">
        <title>Thousands of microbial genomes shed light on interconnected biogeochemical processes in an aquifer system.</title>
        <authorList>
            <person name="Anantharaman K."/>
            <person name="Brown C.T."/>
            <person name="Hug L.A."/>
            <person name="Sharon I."/>
            <person name="Castelle C.J."/>
            <person name="Probst A.J."/>
            <person name="Thomas B.C."/>
            <person name="Singh A."/>
            <person name="Wilkins M.J."/>
            <person name="Karaoz U."/>
            <person name="Brodie E.L."/>
            <person name="Williams K.H."/>
            <person name="Hubbard S.S."/>
            <person name="Banfield J.F."/>
        </authorList>
    </citation>
    <scope>NUCLEOTIDE SEQUENCE [LARGE SCALE GENOMIC DNA]</scope>
</reference>
<feature type="transmembrane region" description="Helical" evidence="5">
    <location>
        <begin position="72"/>
        <end position="90"/>
    </location>
</feature>
<feature type="transmembrane region" description="Helical" evidence="5">
    <location>
        <begin position="183"/>
        <end position="200"/>
    </location>
</feature>
<feature type="transmembrane region" description="Helical" evidence="5">
    <location>
        <begin position="12"/>
        <end position="31"/>
    </location>
</feature>
<evidence type="ECO:0000313" key="8">
    <source>
        <dbReference type="Proteomes" id="UP000179686"/>
    </source>
</evidence>
<dbReference type="GO" id="GO:0016020">
    <property type="term" value="C:membrane"/>
    <property type="evidence" value="ECO:0007669"/>
    <property type="project" value="UniProtKB-SubCell"/>
</dbReference>
<evidence type="ECO:0000313" key="7">
    <source>
        <dbReference type="EMBL" id="OGI71813.1"/>
    </source>
</evidence>
<dbReference type="AlphaFoldDB" id="A0A1F6VQA6"/>
<keyword evidence="2 5" id="KW-0812">Transmembrane</keyword>
<evidence type="ECO:0000259" key="6">
    <source>
        <dbReference type="Pfam" id="PF04932"/>
    </source>
</evidence>
<feature type="transmembrane region" description="Helical" evidence="5">
    <location>
        <begin position="120"/>
        <end position="141"/>
    </location>
</feature>
<feature type="transmembrane region" description="Helical" evidence="5">
    <location>
        <begin position="96"/>
        <end position="113"/>
    </location>
</feature>
<keyword evidence="4 5" id="KW-0472">Membrane</keyword>
<evidence type="ECO:0000256" key="4">
    <source>
        <dbReference type="ARBA" id="ARBA00023136"/>
    </source>
</evidence>
<name>A0A1F6VQA6_9BACT</name>
<dbReference type="PANTHER" id="PTHR37422:SF17">
    <property type="entry name" value="O-ANTIGEN LIGASE"/>
    <property type="match status" value="1"/>
</dbReference>
<dbReference type="EMBL" id="MFUC01000022">
    <property type="protein sequence ID" value="OGI71813.1"/>
    <property type="molecule type" value="Genomic_DNA"/>
</dbReference>
<sequence>MFYKIKNYINNLNRRDVIIGAVLLFTFILAYTGKAGLTPVATGAFFIFGGIFLYKMFDNLSLGKSLFLDKRLLIPFCLIILSIVASFFWLNNYYLAARFLAAFIIFGVMIFGAKRINPGVVVLFLAAISALNLGLAFWDIFNYFDGGAIRLTGFVGYTNTLGLYSTVFGLIALSYLNKVNVKLKWFLIIISAINFFIAIMTLSRGVGVAILLSGFLTTLFFYKKIEFKKVFKYGFISIIIALLLTGSVYLVKKYVVSQQLSFSRNDISVIETSGLRLKYFTTAFEMFKQNNFGVGPGNYREAMFKYLKNPIEQANDPHSFPMMLLAENGLFIIFWLYLFFEIIRNVFINKEKLDQTRILYIFTGMVFFFHSLADGDMAYPFSWIIFGFLIGNTLFLQQTQFKFYMIAKNITAMLLLVFGFLNLTSSFLLINNLDFVGNYDELNKRDKGVLLAAKISPINASTWDSAATMSLYKMVTAENETDKQKSAKDLFYRTSRSMALKGQYASQYSLRARAYSILRDEANYRTSLERSVELSSFNTHSERRALSYYYRDHSLYPELKNLVLSTYVLNQDYFGTAYSASDSELQVKTGAMISMLQILQVESKKYKDPQTEQEVISILSTIK</sequence>
<feature type="transmembrane region" description="Helical" evidence="5">
    <location>
        <begin position="230"/>
        <end position="251"/>
    </location>
</feature>
<evidence type="ECO:0000256" key="3">
    <source>
        <dbReference type="ARBA" id="ARBA00022989"/>
    </source>
</evidence>
<dbReference type="InterPro" id="IPR051533">
    <property type="entry name" value="WaaL-like"/>
</dbReference>
<dbReference type="STRING" id="1801752.A3J61_02320"/>
<dbReference type="Pfam" id="PF04932">
    <property type="entry name" value="Wzy_C"/>
    <property type="match status" value="1"/>
</dbReference>